<evidence type="ECO:0000256" key="3">
    <source>
        <dbReference type="ARBA" id="ARBA00022475"/>
    </source>
</evidence>
<evidence type="ECO:0000256" key="5">
    <source>
        <dbReference type="ARBA" id="ARBA00022989"/>
    </source>
</evidence>
<dbReference type="InterPro" id="IPR003370">
    <property type="entry name" value="Chromate_transpt"/>
</dbReference>
<evidence type="ECO:0000256" key="4">
    <source>
        <dbReference type="ARBA" id="ARBA00022692"/>
    </source>
</evidence>
<accession>A0A2N3PMJ5</accession>
<evidence type="ECO:0000256" key="6">
    <source>
        <dbReference type="ARBA" id="ARBA00023136"/>
    </source>
</evidence>
<name>A0A2N3PMJ5_9PROT</name>
<keyword evidence="9" id="KW-1185">Reference proteome</keyword>
<keyword evidence="3" id="KW-1003">Cell membrane</keyword>
<evidence type="ECO:0000256" key="1">
    <source>
        <dbReference type="ARBA" id="ARBA00004651"/>
    </source>
</evidence>
<dbReference type="InterPro" id="IPR052518">
    <property type="entry name" value="CHR_Transporter"/>
</dbReference>
<dbReference type="RefSeq" id="WP_101253527.1">
    <property type="nucleotide sequence ID" value="NZ_PIUM01000049.1"/>
</dbReference>
<evidence type="ECO:0000256" key="7">
    <source>
        <dbReference type="SAM" id="Phobius"/>
    </source>
</evidence>
<organism evidence="8 9">
    <name type="scientific">Telmatospirillum siberiense</name>
    <dbReference type="NCBI Taxonomy" id="382514"/>
    <lineage>
        <taxon>Bacteria</taxon>
        <taxon>Pseudomonadati</taxon>
        <taxon>Pseudomonadota</taxon>
        <taxon>Alphaproteobacteria</taxon>
        <taxon>Rhodospirillales</taxon>
        <taxon>Rhodospirillaceae</taxon>
        <taxon>Telmatospirillum</taxon>
    </lineage>
</organism>
<dbReference type="GO" id="GO:0015109">
    <property type="term" value="F:chromate transmembrane transporter activity"/>
    <property type="evidence" value="ECO:0007669"/>
    <property type="project" value="InterPro"/>
</dbReference>
<dbReference type="OrthoDB" id="556585at2"/>
<dbReference type="PANTHER" id="PTHR43663">
    <property type="entry name" value="CHROMATE TRANSPORT PROTEIN-RELATED"/>
    <property type="match status" value="1"/>
</dbReference>
<comment type="similarity">
    <text evidence="2">Belongs to the chromate ion transporter (CHR) (TC 2.A.51) family.</text>
</comment>
<keyword evidence="4 7" id="KW-0812">Transmembrane</keyword>
<feature type="transmembrane region" description="Helical" evidence="7">
    <location>
        <begin position="115"/>
        <end position="132"/>
    </location>
</feature>
<keyword evidence="6 7" id="KW-0472">Membrane</keyword>
<dbReference type="Pfam" id="PF02417">
    <property type="entry name" value="Chromate_transp"/>
    <property type="match status" value="1"/>
</dbReference>
<evidence type="ECO:0000256" key="2">
    <source>
        <dbReference type="ARBA" id="ARBA00005262"/>
    </source>
</evidence>
<dbReference type="EMBL" id="PIUM01000049">
    <property type="protein sequence ID" value="PKU21613.1"/>
    <property type="molecule type" value="Genomic_DNA"/>
</dbReference>
<comment type="subcellular location">
    <subcellularLocation>
        <location evidence="1">Cell membrane</location>
        <topology evidence="1">Multi-pass membrane protein</topology>
    </subcellularLocation>
</comment>
<feature type="transmembrane region" description="Helical" evidence="7">
    <location>
        <begin position="75"/>
        <end position="95"/>
    </location>
</feature>
<dbReference type="AlphaFoldDB" id="A0A2N3PMJ5"/>
<feature type="transmembrane region" description="Helical" evidence="7">
    <location>
        <begin position="50"/>
        <end position="68"/>
    </location>
</feature>
<proteinExistence type="inferred from homology"/>
<dbReference type="GO" id="GO:0005886">
    <property type="term" value="C:plasma membrane"/>
    <property type="evidence" value="ECO:0007669"/>
    <property type="project" value="UniProtKB-SubCell"/>
</dbReference>
<reference evidence="9" key="1">
    <citation type="submission" date="2017-12" db="EMBL/GenBank/DDBJ databases">
        <title>Draft genome sequence of Telmatospirillum siberiense 26-4b1T, an acidotolerant peatland alphaproteobacterium potentially involved in sulfur cycling.</title>
        <authorList>
            <person name="Hausmann B."/>
            <person name="Pjevac P."/>
            <person name="Schreck K."/>
            <person name="Herbold C.W."/>
            <person name="Daims H."/>
            <person name="Wagner M."/>
            <person name="Pester M."/>
            <person name="Loy A."/>
        </authorList>
    </citation>
    <scope>NUCLEOTIDE SEQUENCE [LARGE SCALE GENOMIC DNA]</scope>
    <source>
        <strain evidence="9">26-4b1</strain>
    </source>
</reference>
<keyword evidence="5 7" id="KW-1133">Transmembrane helix</keyword>
<dbReference type="Proteomes" id="UP000233293">
    <property type="component" value="Unassembled WGS sequence"/>
</dbReference>
<evidence type="ECO:0000313" key="9">
    <source>
        <dbReference type="Proteomes" id="UP000233293"/>
    </source>
</evidence>
<evidence type="ECO:0000313" key="8">
    <source>
        <dbReference type="EMBL" id="PKU21613.1"/>
    </source>
</evidence>
<protein>
    <submittedName>
        <fullName evidence="8">Chromate transporter</fullName>
    </submittedName>
</protein>
<dbReference type="PANTHER" id="PTHR43663:SF1">
    <property type="entry name" value="CHROMATE TRANSPORTER"/>
    <property type="match status" value="1"/>
</dbReference>
<sequence length="180" mass="18403">MKDGLLGQIATTFASVSLVAVGGANAVMPEIHRQVVDQLHWMDGATFANLFAVAQAAPGPNVLFVSLIGWHMAGFAGLAVATLAIMLPSGLVAFAAGRLVARLDGHPLMQAAKSGLVPIAVGLILASGLVMSRAADHDVLTIAITLGTAAFVFFRENSPLWALAGGALLGIGTYLLGLFS</sequence>
<feature type="transmembrane region" description="Helical" evidence="7">
    <location>
        <begin position="160"/>
        <end position="179"/>
    </location>
</feature>
<gene>
    <name evidence="8" type="ORF">CWS72_25735</name>
</gene>
<comment type="caution">
    <text evidence="8">The sequence shown here is derived from an EMBL/GenBank/DDBJ whole genome shotgun (WGS) entry which is preliminary data.</text>
</comment>